<dbReference type="InterPro" id="IPR003325">
    <property type="entry name" value="TerD"/>
</dbReference>
<accession>A0A919VX25</accession>
<keyword evidence="4" id="KW-1185">Reference proteome</keyword>
<feature type="compositionally biased region" description="Low complexity" evidence="1">
    <location>
        <begin position="580"/>
        <end position="594"/>
    </location>
</feature>
<dbReference type="NCBIfam" id="NF041916">
    <property type="entry name" value="RING_SCO0854"/>
    <property type="match status" value="1"/>
</dbReference>
<feature type="region of interest" description="Disordered" evidence="1">
    <location>
        <begin position="562"/>
        <end position="663"/>
    </location>
</feature>
<dbReference type="InterPro" id="IPR001841">
    <property type="entry name" value="Znf_RING"/>
</dbReference>
<dbReference type="RefSeq" id="WP_212991024.1">
    <property type="nucleotide sequence ID" value="NZ_BAABEA010000005.1"/>
</dbReference>
<evidence type="ECO:0000313" key="3">
    <source>
        <dbReference type="EMBL" id="GIM72373.1"/>
    </source>
</evidence>
<dbReference type="Pfam" id="PF14447">
    <property type="entry name" value="Prok-RING_4"/>
    <property type="match status" value="1"/>
</dbReference>
<dbReference type="PANTHER" id="PTHR32097">
    <property type="entry name" value="CAMP-BINDING PROTEIN 1-RELATED"/>
    <property type="match status" value="1"/>
</dbReference>
<dbReference type="InterPro" id="IPR051324">
    <property type="entry name" value="Stress/Tellurium_Resist"/>
</dbReference>
<evidence type="ECO:0000259" key="2">
    <source>
        <dbReference type="PROSITE" id="PS50089"/>
    </source>
</evidence>
<dbReference type="PANTHER" id="PTHR32097:SF18">
    <property type="entry name" value="RING-TYPE DOMAIN-CONTAINING PROTEIN"/>
    <property type="match status" value="1"/>
</dbReference>
<dbReference type="EMBL" id="BOQL01000041">
    <property type="protein sequence ID" value="GIM72373.1"/>
    <property type="molecule type" value="Genomic_DNA"/>
</dbReference>
<feature type="region of interest" description="Disordered" evidence="1">
    <location>
        <begin position="523"/>
        <end position="549"/>
    </location>
</feature>
<dbReference type="AlphaFoldDB" id="A0A919VX25"/>
<feature type="domain" description="RING-type" evidence="2">
    <location>
        <begin position="116"/>
        <end position="151"/>
    </location>
</feature>
<dbReference type="Proteomes" id="UP000681340">
    <property type="component" value="Unassembled WGS sequence"/>
</dbReference>
<gene>
    <name evidence="3" type="ORF">Aau02nite_50680</name>
</gene>
<reference evidence="3" key="1">
    <citation type="submission" date="2021-03" db="EMBL/GenBank/DDBJ databases">
        <title>Whole genome shotgun sequence of Actinoplanes auranticolor NBRC 12245.</title>
        <authorList>
            <person name="Komaki H."/>
            <person name="Tamura T."/>
        </authorList>
    </citation>
    <scope>NUCLEOTIDE SEQUENCE</scope>
    <source>
        <strain evidence="3">NBRC 12245</strain>
    </source>
</reference>
<dbReference type="PROSITE" id="PS50089">
    <property type="entry name" value="ZF_RING_2"/>
    <property type="match status" value="1"/>
</dbReference>
<proteinExistence type="predicted"/>
<protein>
    <recommendedName>
        <fullName evidence="2">RING-type domain-containing protein</fullName>
    </recommendedName>
</protein>
<evidence type="ECO:0000313" key="4">
    <source>
        <dbReference type="Proteomes" id="UP000681340"/>
    </source>
</evidence>
<name>A0A919VX25_9ACTN</name>
<organism evidence="3 4">
    <name type="scientific">Actinoplanes auranticolor</name>
    <dbReference type="NCBI Taxonomy" id="47988"/>
    <lineage>
        <taxon>Bacteria</taxon>
        <taxon>Bacillati</taxon>
        <taxon>Actinomycetota</taxon>
        <taxon>Actinomycetes</taxon>
        <taxon>Micromonosporales</taxon>
        <taxon>Micromonosporaceae</taxon>
        <taxon>Actinoplanes</taxon>
    </lineage>
</organism>
<evidence type="ECO:0000256" key="1">
    <source>
        <dbReference type="SAM" id="MobiDB-lite"/>
    </source>
</evidence>
<feature type="compositionally biased region" description="Gly residues" evidence="1">
    <location>
        <begin position="610"/>
        <end position="648"/>
    </location>
</feature>
<comment type="caution">
    <text evidence="3">The sequence shown here is derived from an EMBL/GenBank/DDBJ whole genome shotgun (WGS) entry which is preliminary data.</text>
</comment>
<dbReference type="CDD" id="cd06974">
    <property type="entry name" value="TerD_like"/>
    <property type="match status" value="1"/>
</dbReference>
<sequence>MDALAVVLLRRTAKVAVSAAGPATTDGAAWARALEADLAERGWLLHHELRSAAAHLPRPLRVQWADWLLATVEEMVGADRTMIPLYRSFPDTPRNTEAVFVRRLLTHLLAVPGAPCVLCGREQGGEPLDPCGHPVCRACFSPEQFSACPICGRRPAAGPPYLPMVAPRGRRPTGPPIQVRLLRLEPDPAGAATALRDELVARPAALGEADRAALAVLVRATAAANLDWLPETGPARETLALVLAWALHASALTEAYPAVLAEVRRRWQTATDAGRTLWAYSGGDPGLILPARADAPSAPGEAWRPVDEPATPVPVTRVRALPRALRRAVLAHLDACGAGEAAEDLRRHAAVWKRLGERLHPYERVPAHPGAAVAFAALRETRPLRESALGGAIVTACAADPRRLVLTEHDDGTVTVRVRSHAALVEQAFADGAVERAVQLLSERPGELWRRVDQVLRASGPDGHEALAAVLRDSAGRVSPGVLAAAAAELTGRDRTVPATSEQLAAVAAARVAGRARARTAAYTTASPAAAGSAATGSTVTGSPASAGNGLGRALRAALDAVTRRSAADDAHLPNAGTERPPGSGPASGRGPAADEGVGSDRGPAADQGVGSGPGPGAGLGVPGDEGVGAGGSAPGRGLAAGAGGGAGDMPSGQDPSRDGGVAVDGVVDSVERAGIVGGRPGPGMPRRIFFPRGSTVTTWTEPERREPLPAAAIAAVRNVVDDELARRAAQLGRFDVAVIDAALAGVPAPMRERAASAQFAGWPRGSVRPLPDVAVLRLFLHWQDTDTDRVDLDLSCAFFDADWQQVGLCDYTELRFAVDAAVHSGDLTSAPAPLGATEFLDLELTRLAQEGVRYVVPVVLSYNAVPFELLTAAFAGLMLPLAGGAQFDAARVEQRFDLRGDARMLMPMVLDLTDRRLLWTDLTLPGRGYGHSVGRHGGQLARAASDQWEHFADGHRASLLDLMAWQAAGRADRVLVAHADGTCTETAPTVAAIRAAAAAGTGVIAAVDGVVGRTVLAATTDGEALDRLVPAGVAAGSVALTVTGHPGEPWTQLPAPEALGQLAGG</sequence>
<feature type="compositionally biased region" description="Basic and acidic residues" evidence="1">
    <location>
        <begin position="562"/>
        <end position="572"/>
    </location>
</feature>
<feature type="compositionally biased region" description="Low complexity" evidence="1">
    <location>
        <begin position="649"/>
        <end position="663"/>
    </location>
</feature>
<dbReference type="Gene3D" id="2.60.60.30">
    <property type="entry name" value="sav2460 like domains"/>
    <property type="match status" value="1"/>
</dbReference>